<feature type="transmembrane region" description="Helical" evidence="9">
    <location>
        <begin position="92"/>
        <end position="114"/>
    </location>
</feature>
<evidence type="ECO:0000256" key="9">
    <source>
        <dbReference type="SAM" id="Phobius"/>
    </source>
</evidence>
<dbReference type="PANTHER" id="PTHR32502">
    <property type="entry name" value="N-ACETYLGALACTOSAMINE PERMEASE II COMPONENT-RELATED"/>
    <property type="match status" value="1"/>
</dbReference>
<keyword evidence="7 9" id="KW-1133">Transmembrane helix</keyword>
<dbReference type="InterPro" id="IPR050303">
    <property type="entry name" value="GatZ_KbaZ_carbometab"/>
</dbReference>
<organism evidence="10 11">
    <name type="scientific">Franconibacter pulveris</name>
    <dbReference type="NCBI Taxonomy" id="435910"/>
    <lineage>
        <taxon>Bacteria</taxon>
        <taxon>Pseudomonadati</taxon>
        <taxon>Pseudomonadota</taxon>
        <taxon>Gammaproteobacteria</taxon>
        <taxon>Enterobacterales</taxon>
        <taxon>Enterobacteriaceae</taxon>
        <taxon>Franconibacter</taxon>
    </lineage>
</organism>
<dbReference type="PATRIC" id="fig|1656095.3.peg.505"/>
<evidence type="ECO:0000256" key="1">
    <source>
        <dbReference type="ARBA" id="ARBA00004651"/>
    </source>
</evidence>
<name>A0A0J8VRA3_9ENTR</name>
<evidence type="ECO:0000256" key="6">
    <source>
        <dbReference type="ARBA" id="ARBA00022692"/>
    </source>
</evidence>
<sequence length="247" mass="25803">MLLTATLLGLIAALGILEGRLLGVTMIDRPLVMCTLTGLVCGNLTEGILIGATLELIFLGNVAIGAAHPPDIVTGAILATAFSIMSGRGPEAALAIAIPVSMLAQTLGILVRVANARFGHLADRYAEQGNTRMVAFMHLGGPTALYFLSGFLPVFFAILLGSSAVTWFLDAIPPVITNGLVIASKILPALGFALLINMMLSTKLLPYLGLGFLIAAYTGLDIIAIALFSVVLAFIISQFLNNQQPEA</sequence>
<feature type="transmembrane region" description="Helical" evidence="9">
    <location>
        <begin position="208"/>
        <end position="236"/>
    </location>
</feature>
<keyword evidence="11" id="KW-1185">Reference proteome</keyword>
<gene>
    <name evidence="10" type="ORF">ACH50_06020</name>
</gene>
<dbReference type="RefSeq" id="WP_024556841.1">
    <property type="nucleotide sequence ID" value="NZ_LFEJ01000010.1"/>
</dbReference>
<keyword evidence="4" id="KW-0762">Sugar transport</keyword>
<dbReference type="Pfam" id="PF03609">
    <property type="entry name" value="EII-Sor"/>
    <property type="match status" value="1"/>
</dbReference>
<evidence type="ECO:0000256" key="2">
    <source>
        <dbReference type="ARBA" id="ARBA00022448"/>
    </source>
</evidence>
<evidence type="ECO:0000313" key="11">
    <source>
        <dbReference type="Proteomes" id="UP000037315"/>
    </source>
</evidence>
<keyword evidence="5" id="KW-0598">Phosphotransferase system</keyword>
<protein>
    <submittedName>
        <fullName evidence="10">PTS mannose transporter subunit IICD</fullName>
    </submittedName>
</protein>
<accession>A0A0J8VRA3</accession>
<dbReference type="GO" id="GO:0009401">
    <property type="term" value="P:phosphoenolpyruvate-dependent sugar phosphotransferase system"/>
    <property type="evidence" value="ECO:0007669"/>
    <property type="project" value="UniProtKB-KW"/>
</dbReference>
<dbReference type="EMBL" id="LFEJ01000010">
    <property type="protein sequence ID" value="KMV35457.1"/>
    <property type="molecule type" value="Genomic_DNA"/>
</dbReference>
<dbReference type="GO" id="GO:0005886">
    <property type="term" value="C:plasma membrane"/>
    <property type="evidence" value="ECO:0007669"/>
    <property type="project" value="UniProtKB-SubCell"/>
</dbReference>
<proteinExistence type="predicted"/>
<evidence type="ECO:0000313" key="10">
    <source>
        <dbReference type="EMBL" id="KMV35457.1"/>
    </source>
</evidence>
<evidence type="ECO:0000256" key="8">
    <source>
        <dbReference type="ARBA" id="ARBA00023136"/>
    </source>
</evidence>
<evidence type="ECO:0000256" key="5">
    <source>
        <dbReference type="ARBA" id="ARBA00022683"/>
    </source>
</evidence>
<dbReference type="Proteomes" id="UP000037315">
    <property type="component" value="Unassembled WGS sequence"/>
</dbReference>
<dbReference type="STRING" id="1121863.GCA_000621185_03562"/>
<dbReference type="AlphaFoldDB" id="A0A0J8VRA3"/>
<comment type="subcellular location">
    <subcellularLocation>
        <location evidence="1">Cell membrane</location>
        <topology evidence="1">Multi-pass membrane protein</topology>
    </subcellularLocation>
</comment>
<feature type="transmembrane region" description="Helical" evidence="9">
    <location>
        <begin position="175"/>
        <end position="196"/>
    </location>
</feature>
<dbReference type="PROSITE" id="PS51106">
    <property type="entry name" value="PTS_EIIC_TYPE_4"/>
    <property type="match status" value="1"/>
</dbReference>
<dbReference type="InterPro" id="IPR004700">
    <property type="entry name" value="PTS_IIC_man"/>
</dbReference>
<evidence type="ECO:0000256" key="4">
    <source>
        <dbReference type="ARBA" id="ARBA00022597"/>
    </source>
</evidence>
<keyword evidence="3" id="KW-1003">Cell membrane</keyword>
<reference evidence="10 11" key="1">
    <citation type="submission" date="2015-06" db="EMBL/GenBank/DDBJ databases">
        <title>Genome sequencing of Cronobacter sp. strain DJ34 isolated from petroleum contaminated sludge of Duliajan Oil Fields, Assam, India.</title>
        <authorList>
            <person name="Pal S."/>
            <person name="Banerjee T.D."/>
            <person name="Roy A."/>
            <person name="Sar P."/>
            <person name="Kazy S.K."/>
        </authorList>
    </citation>
    <scope>NUCLEOTIDE SEQUENCE [LARGE SCALE GENOMIC DNA]</scope>
    <source>
        <strain evidence="10 11">DJ34</strain>
    </source>
</reference>
<dbReference type="OrthoDB" id="3190125at2"/>
<dbReference type="PANTHER" id="PTHR32502:SF8">
    <property type="entry name" value="N-ACETYLGALACTOSAMINE PERMEASE IIC COMPONENT 1"/>
    <property type="match status" value="1"/>
</dbReference>
<feature type="transmembrane region" description="Helical" evidence="9">
    <location>
        <begin position="145"/>
        <end position="169"/>
    </location>
</feature>
<comment type="caution">
    <text evidence="10">The sequence shown here is derived from an EMBL/GenBank/DDBJ whole genome shotgun (WGS) entry which is preliminary data.</text>
</comment>
<keyword evidence="8 9" id="KW-0472">Membrane</keyword>
<keyword evidence="6 9" id="KW-0812">Transmembrane</keyword>
<evidence type="ECO:0000256" key="7">
    <source>
        <dbReference type="ARBA" id="ARBA00022989"/>
    </source>
</evidence>
<evidence type="ECO:0000256" key="3">
    <source>
        <dbReference type="ARBA" id="ARBA00022475"/>
    </source>
</evidence>
<keyword evidence="2" id="KW-0813">Transport</keyword>